<proteinExistence type="predicted"/>
<dbReference type="RefSeq" id="WP_390314335.1">
    <property type="nucleotide sequence ID" value="NZ_JBHSPB010000002.1"/>
</dbReference>
<dbReference type="PANTHER" id="PTHR45527:SF14">
    <property type="entry name" value="PLIPASTATIN SYNTHASE SUBUNIT B"/>
    <property type="match status" value="1"/>
</dbReference>
<feature type="compositionally biased region" description="Basic and acidic residues" evidence="1">
    <location>
        <begin position="1"/>
        <end position="12"/>
    </location>
</feature>
<protein>
    <submittedName>
        <fullName evidence="3">Condensation domain-containing protein</fullName>
    </submittedName>
</protein>
<dbReference type="Gene3D" id="3.30.559.10">
    <property type="entry name" value="Chloramphenicol acetyltransferase-like domain"/>
    <property type="match status" value="1"/>
</dbReference>
<name>A0ABW0YUW8_9ACTN</name>
<dbReference type="Proteomes" id="UP001596083">
    <property type="component" value="Unassembled WGS sequence"/>
</dbReference>
<dbReference type="SUPFAM" id="SSF52777">
    <property type="entry name" value="CoA-dependent acyltransferases"/>
    <property type="match status" value="2"/>
</dbReference>
<feature type="domain" description="Condensation" evidence="2">
    <location>
        <begin position="28"/>
        <end position="443"/>
    </location>
</feature>
<organism evidence="3 4">
    <name type="scientific">Streptomyces gamaensis</name>
    <dbReference type="NCBI Taxonomy" id="1763542"/>
    <lineage>
        <taxon>Bacteria</taxon>
        <taxon>Bacillati</taxon>
        <taxon>Actinomycetota</taxon>
        <taxon>Actinomycetes</taxon>
        <taxon>Kitasatosporales</taxon>
        <taxon>Streptomycetaceae</taxon>
        <taxon>Streptomyces</taxon>
    </lineage>
</organism>
<comment type="caution">
    <text evidence="3">The sequence shown here is derived from an EMBL/GenBank/DDBJ whole genome shotgun (WGS) entry which is preliminary data.</text>
</comment>
<dbReference type="PANTHER" id="PTHR45527">
    <property type="entry name" value="NONRIBOSOMAL PEPTIDE SYNTHETASE"/>
    <property type="match status" value="1"/>
</dbReference>
<evidence type="ECO:0000313" key="3">
    <source>
        <dbReference type="EMBL" id="MFC5719287.1"/>
    </source>
</evidence>
<evidence type="ECO:0000313" key="4">
    <source>
        <dbReference type="Proteomes" id="UP001596083"/>
    </source>
</evidence>
<evidence type="ECO:0000256" key="1">
    <source>
        <dbReference type="SAM" id="MobiDB-lite"/>
    </source>
</evidence>
<evidence type="ECO:0000259" key="2">
    <source>
        <dbReference type="Pfam" id="PF00668"/>
    </source>
</evidence>
<feature type="region of interest" description="Disordered" evidence="1">
    <location>
        <begin position="1"/>
        <end position="24"/>
    </location>
</feature>
<reference evidence="4" key="1">
    <citation type="journal article" date="2019" name="Int. J. Syst. Evol. Microbiol.">
        <title>The Global Catalogue of Microorganisms (GCM) 10K type strain sequencing project: providing services to taxonomists for standard genome sequencing and annotation.</title>
        <authorList>
            <consortium name="The Broad Institute Genomics Platform"/>
            <consortium name="The Broad Institute Genome Sequencing Center for Infectious Disease"/>
            <person name="Wu L."/>
            <person name="Ma J."/>
        </authorList>
    </citation>
    <scope>NUCLEOTIDE SEQUENCE [LARGE SCALE GENOMIC DNA]</scope>
    <source>
        <strain evidence="4">CGMCC 4.7304</strain>
    </source>
</reference>
<dbReference type="Pfam" id="PF00668">
    <property type="entry name" value="Condensation"/>
    <property type="match status" value="1"/>
</dbReference>
<dbReference type="InterPro" id="IPR023213">
    <property type="entry name" value="CAT-like_dom_sf"/>
</dbReference>
<accession>A0ABW0YUW8</accession>
<sequence length="458" mass="49496">MTTAHDLAERTGGRRAVGPADAGPSGLPLTAAQAALWDVRTGAAPAANTAECLEIHGHLDPVLFAEALHRTVGEADALRVRLVNTPDGPRQLPIAVEAPGHGFPLYAADLRDQGDPDATAHAWMRADLDTPFDPRTGPLFAHALFRVGERRWLWYQRVHGAVLDGYGYCLVARRAAEIYTTLTEGGTPGPSPFGRLAGLVAEDTLYRASEAYERDRAYWRRKLTDFRGAPTPAGRTAPASPTALRRTARLDGRTSERLRDLAGAVRATWTDVVLAAQAYDLARATGASDVVLGVPMMGRTASSALRVPGMVRTVLPLRLTVGRDTTFAELTHQAAQSVRAARRHQRYRQEDIRRDLGLPAGVPLVGPVVNVVPFNSGLLFGQAPSRALSLAPGPVDDLTVTLHDRADSTGLRVDHEANPALYGEDELATHQERFVELLARVADWDPHRALAELPGRTE</sequence>
<dbReference type="Gene3D" id="3.30.559.30">
    <property type="entry name" value="Nonribosomal peptide synthetase, condensation domain"/>
    <property type="match status" value="1"/>
</dbReference>
<dbReference type="EMBL" id="JBHSPB010000002">
    <property type="protein sequence ID" value="MFC5719287.1"/>
    <property type="molecule type" value="Genomic_DNA"/>
</dbReference>
<gene>
    <name evidence="3" type="ORF">ACFP1Z_03685</name>
</gene>
<dbReference type="InterPro" id="IPR001242">
    <property type="entry name" value="Condensation_dom"/>
</dbReference>
<keyword evidence="4" id="KW-1185">Reference proteome</keyword>